<evidence type="ECO:0008006" key="11">
    <source>
        <dbReference type="Google" id="ProtNLM"/>
    </source>
</evidence>
<dbReference type="InterPro" id="IPR036396">
    <property type="entry name" value="Cyt_P450_sf"/>
</dbReference>
<dbReference type="GO" id="GO:0004497">
    <property type="term" value="F:monooxygenase activity"/>
    <property type="evidence" value="ECO:0007669"/>
    <property type="project" value="UniProtKB-KW"/>
</dbReference>
<dbReference type="EMBL" id="KN837227">
    <property type="protein sequence ID" value="KIJ32411.1"/>
    <property type="molecule type" value="Genomic_DNA"/>
</dbReference>
<dbReference type="GO" id="GO:0016705">
    <property type="term" value="F:oxidoreductase activity, acting on paired donors, with incorporation or reduction of molecular oxygen"/>
    <property type="evidence" value="ECO:0007669"/>
    <property type="project" value="InterPro"/>
</dbReference>
<organism evidence="9 10">
    <name type="scientific">Sphaerobolus stellatus (strain SS14)</name>
    <dbReference type="NCBI Taxonomy" id="990650"/>
    <lineage>
        <taxon>Eukaryota</taxon>
        <taxon>Fungi</taxon>
        <taxon>Dikarya</taxon>
        <taxon>Basidiomycota</taxon>
        <taxon>Agaricomycotina</taxon>
        <taxon>Agaricomycetes</taxon>
        <taxon>Phallomycetidae</taxon>
        <taxon>Geastrales</taxon>
        <taxon>Sphaerobolaceae</taxon>
        <taxon>Sphaerobolus</taxon>
    </lineage>
</organism>
<protein>
    <recommendedName>
        <fullName evidence="11">Cytochrome P450</fullName>
    </recommendedName>
</protein>
<keyword evidence="5" id="KW-0479">Metal-binding</keyword>
<keyword evidence="10" id="KW-1185">Reference proteome</keyword>
<keyword evidence="7" id="KW-0408">Iron</keyword>
<dbReference type="SUPFAM" id="SSF48264">
    <property type="entry name" value="Cytochrome P450"/>
    <property type="match status" value="1"/>
</dbReference>
<sequence>MSAAHPELRPPGPKPLPFIGNLFDVPKNNPWLVIDEWFKRYGRSNSNLYIQYILLNFPYTGDLVYYDVFGQGYLLIGSYEKARDILEKRSSIYSSRPRMNMAYGPWWRRHRRAFHEHFNPTISARYQPVQLREARLFARRLLVLEDSNELMHHIRHSFAATIMDVTYGYKVAEKNDPVIEIVEEAQNGFAQTAYPGRFLVDIIPLLRYILAWMPGAKFQRLAKYWKEKTRIMIDIPYEEVKAKVENGTATACIATSMIQRLPNTNDPTYTDEDTIRRNATGVAFGAGADTTVSTIHTFFCAMAMYPEVQKKAQREIDHVVGSARLPDFGDKNSLPYINAIIKESLRWQNVFPLST</sequence>
<evidence type="ECO:0000256" key="6">
    <source>
        <dbReference type="ARBA" id="ARBA00023002"/>
    </source>
</evidence>
<dbReference type="PANTHER" id="PTHR46300:SF7">
    <property type="entry name" value="P450, PUTATIVE (EUROFUNG)-RELATED"/>
    <property type="match status" value="1"/>
</dbReference>
<comment type="pathway">
    <text evidence="2">Secondary metabolite biosynthesis.</text>
</comment>
<dbReference type="AlphaFoldDB" id="A0A0C9V4T6"/>
<evidence type="ECO:0000256" key="3">
    <source>
        <dbReference type="ARBA" id="ARBA00010617"/>
    </source>
</evidence>
<dbReference type="HOGENOM" id="CLU_001570_2_2_1"/>
<dbReference type="PANTHER" id="PTHR46300">
    <property type="entry name" value="P450, PUTATIVE (EUROFUNG)-RELATED-RELATED"/>
    <property type="match status" value="1"/>
</dbReference>
<dbReference type="GO" id="GO:0005506">
    <property type="term" value="F:iron ion binding"/>
    <property type="evidence" value="ECO:0007669"/>
    <property type="project" value="InterPro"/>
</dbReference>
<dbReference type="InterPro" id="IPR002401">
    <property type="entry name" value="Cyt_P450_E_grp-I"/>
</dbReference>
<comment type="cofactor">
    <cofactor evidence="1">
        <name>heme</name>
        <dbReference type="ChEBI" id="CHEBI:30413"/>
    </cofactor>
</comment>
<comment type="similarity">
    <text evidence="3">Belongs to the cytochrome P450 family.</text>
</comment>
<keyword evidence="6" id="KW-0560">Oxidoreductase</keyword>
<dbReference type="Gene3D" id="1.10.630.10">
    <property type="entry name" value="Cytochrome P450"/>
    <property type="match status" value="1"/>
</dbReference>
<reference evidence="9 10" key="1">
    <citation type="submission" date="2014-06" db="EMBL/GenBank/DDBJ databases">
        <title>Evolutionary Origins and Diversification of the Mycorrhizal Mutualists.</title>
        <authorList>
            <consortium name="DOE Joint Genome Institute"/>
            <consortium name="Mycorrhizal Genomics Consortium"/>
            <person name="Kohler A."/>
            <person name="Kuo A."/>
            <person name="Nagy L.G."/>
            <person name="Floudas D."/>
            <person name="Copeland A."/>
            <person name="Barry K.W."/>
            <person name="Cichocki N."/>
            <person name="Veneault-Fourrey C."/>
            <person name="LaButti K."/>
            <person name="Lindquist E.A."/>
            <person name="Lipzen A."/>
            <person name="Lundell T."/>
            <person name="Morin E."/>
            <person name="Murat C."/>
            <person name="Riley R."/>
            <person name="Ohm R."/>
            <person name="Sun H."/>
            <person name="Tunlid A."/>
            <person name="Henrissat B."/>
            <person name="Grigoriev I.V."/>
            <person name="Hibbett D.S."/>
            <person name="Martin F."/>
        </authorList>
    </citation>
    <scope>NUCLEOTIDE SEQUENCE [LARGE SCALE GENOMIC DNA]</scope>
    <source>
        <strain evidence="9 10">SS14</strain>
    </source>
</reference>
<dbReference type="InterPro" id="IPR001128">
    <property type="entry name" value="Cyt_P450"/>
</dbReference>
<evidence type="ECO:0000256" key="1">
    <source>
        <dbReference type="ARBA" id="ARBA00001971"/>
    </source>
</evidence>
<proteinExistence type="inferred from homology"/>
<dbReference type="PRINTS" id="PR00463">
    <property type="entry name" value="EP450I"/>
</dbReference>
<keyword evidence="4" id="KW-0349">Heme</keyword>
<dbReference type="Proteomes" id="UP000054279">
    <property type="component" value="Unassembled WGS sequence"/>
</dbReference>
<evidence type="ECO:0000256" key="5">
    <source>
        <dbReference type="ARBA" id="ARBA00022723"/>
    </source>
</evidence>
<evidence type="ECO:0000313" key="9">
    <source>
        <dbReference type="EMBL" id="KIJ32411.1"/>
    </source>
</evidence>
<accession>A0A0C9V4T6</accession>
<evidence type="ECO:0000256" key="8">
    <source>
        <dbReference type="ARBA" id="ARBA00023033"/>
    </source>
</evidence>
<keyword evidence="8" id="KW-0503">Monooxygenase</keyword>
<evidence type="ECO:0000256" key="4">
    <source>
        <dbReference type="ARBA" id="ARBA00022617"/>
    </source>
</evidence>
<evidence type="ECO:0000256" key="2">
    <source>
        <dbReference type="ARBA" id="ARBA00005179"/>
    </source>
</evidence>
<evidence type="ECO:0000256" key="7">
    <source>
        <dbReference type="ARBA" id="ARBA00023004"/>
    </source>
</evidence>
<evidence type="ECO:0000313" key="10">
    <source>
        <dbReference type="Proteomes" id="UP000054279"/>
    </source>
</evidence>
<dbReference type="GO" id="GO:0020037">
    <property type="term" value="F:heme binding"/>
    <property type="evidence" value="ECO:0007669"/>
    <property type="project" value="InterPro"/>
</dbReference>
<dbReference type="InterPro" id="IPR050364">
    <property type="entry name" value="Cytochrome_P450_fung"/>
</dbReference>
<name>A0A0C9V4T6_SPHS4</name>
<gene>
    <name evidence="9" type="ORF">M422DRAFT_265740</name>
</gene>
<dbReference type="OrthoDB" id="2789670at2759"/>
<dbReference type="Pfam" id="PF00067">
    <property type="entry name" value="p450"/>
    <property type="match status" value="1"/>
</dbReference>